<reference evidence="2 3" key="1">
    <citation type="submission" date="2019-01" db="EMBL/GenBank/DDBJ databases">
        <title>Sequencing of cultivated peanut Arachis hypogaea provides insights into genome evolution and oil improvement.</title>
        <authorList>
            <person name="Chen X."/>
        </authorList>
    </citation>
    <scope>NUCLEOTIDE SEQUENCE [LARGE SCALE GENOMIC DNA]</scope>
    <source>
        <strain evidence="3">cv. Fuhuasheng</strain>
        <tissue evidence="2">Leaves</tissue>
    </source>
</reference>
<evidence type="ECO:0000256" key="1">
    <source>
        <dbReference type="SAM" id="MobiDB-lite"/>
    </source>
</evidence>
<dbReference type="Proteomes" id="UP000289738">
    <property type="component" value="Chromosome A07"/>
</dbReference>
<sequence length="301" mass="34608">MQKDQETLYDYWTRFKRLLESCPHYGLDTHLLISYFTGGICAVDKRLLTPSSGGSLSKNKTAAEAWSLINDVAEATQHVRVRNNPLKGVVEGPPSESSLTKVLGDMTTFLMEMRKEQKAFYSVQAIQAPPQVLQLEGPPRICGLCSSTVYYTDQCHQVQEDYTLGVANVNYNNRPPYQSQSQNNYSHSNSSNQGWKDNAQGSNQNQRWNNSSSHYHNNHQSSSQYHNNNHQANQNHHTQSYQAPHQNQNNHSRYQAPHQRQQSNQLSPSFTNQVYDSNRTLYHEQERLRIMVEKYEENNKA</sequence>
<evidence type="ECO:0000313" key="2">
    <source>
        <dbReference type="EMBL" id="RYR49210.1"/>
    </source>
</evidence>
<proteinExistence type="predicted"/>
<dbReference type="PANTHER" id="PTHR33223">
    <property type="entry name" value="CCHC-TYPE DOMAIN-CONTAINING PROTEIN"/>
    <property type="match status" value="1"/>
</dbReference>
<dbReference type="EMBL" id="SDMP01000007">
    <property type="protein sequence ID" value="RYR49210.1"/>
    <property type="molecule type" value="Genomic_DNA"/>
</dbReference>
<dbReference type="AlphaFoldDB" id="A0A445CE44"/>
<feature type="compositionally biased region" description="Polar residues" evidence="1">
    <location>
        <begin position="241"/>
        <end position="271"/>
    </location>
</feature>
<feature type="compositionally biased region" description="Low complexity" evidence="1">
    <location>
        <begin position="177"/>
        <end position="193"/>
    </location>
</feature>
<evidence type="ECO:0000313" key="3">
    <source>
        <dbReference type="Proteomes" id="UP000289738"/>
    </source>
</evidence>
<protein>
    <recommendedName>
        <fullName evidence="4">Retrotransposon gag domain-containing protein</fullName>
    </recommendedName>
</protein>
<evidence type="ECO:0008006" key="4">
    <source>
        <dbReference type="Google" id="ProtNLM"/>
    </source>
</evidence>
<name>A0A445CE44_ARAHY</name>
<keyword evidence="3" id="KW-1185">Reference proteome</keyword>
<organism evidence="2 3">
    <name type="scientific">Arachis hypogaea</name>
    <name type="common">Peanut</name>
    <dbReference type="NCBI Taxonomy" id="3818"/>
    <lineage>
        <taxon>Eukaryota</taxon>
        <taxon>Viridiplantae</taxon>
        <taxon>Streptophyta</taxon>
        <taxon>Embryophyta</taxon>
        <taxon>Tracheophyta</taxon>
        <taxon>Spermatophyta</taxon>
        <taxon>Magnoliopsida</taxon>
        <taxon>eudicotyledons</taxon>
        <taxon>Gunneridae</taxon>
        <taxon>Pentapetalae</taxon>
        <taxon>rosids</taxon>
        <taxon>fabids</taxon>
        <taxon>Fabales</taxon>
        <taxon>Fabaceae</taxon>
        <taxon>Papilionoideae</taxon>
        <taxon>50 kb inversion clade</taxon>
        <taxon>dalbergioids sensu lato</taxon>
        <taxon>Dalbergieae</taxon>
        <taxon>Pterocarpus clade</taxon>
        <taxon>Arachis</taxon>
    </lineage>
</organism>
<comment type="caution">
    <text evidence="2">The sequence shown here is derived from an EMBL/GenBank/DDBJ whole genome shotgun (WGS) entry which is preliminary data.</text>
</comment>
<accession>A0A445CE44</accession>
<dbReference type="PANTHER" id="PTHR33223:SF6">
    <property type="entry name" value="CCHC-TYPE DOMAIN-CONTAINING PROTEIN"/>
    <property type="match status" value="1"/>
</dbReference>
<feature type="compositionally biased region" description="Low complexity" evidence="1">
    <location>
        <begin position="200"/>
        <end position="240"/>
    </location>
</feature>
<gene>
    <name evidence="2" type="ORF">Ahy_A07g035548</name>
</gene>
<feature type="region of interest" description="Disordered" evidence="1">
    <location>
        <begin position="171"/>
        <end position="271"/>
    </location>
</feature>